<dbReference type="InterPro" id="IPR036249">
    <property type="entry name" value="Thioredoxin-like_sf"/>
</dbReference>
<feature type="active site" description="Cysteine sulfenic acid (-SOH) intermediate; for peroxidase activity" evidence="10">
    <location>
        <position position="62"/>
    </location>
</feature>
<dbReference type="InterPro" id="IPR000866">
    <property type="entry name" value="AhpC/TSA"/>
</dbReference>
<dbReference type="InterPro" id="IPR050217">
    <property type="entry name" value="Peroxiredoxin"/>
</dbReference>
<comment type="caution">
    <text evidence="12">The sequence shown here is derived from an EMBL/GenBank/DDBJ whole genome shotgun (WGS) entry which is preliminary data.</text>
</comment>
<keyword evidence="13" id="KW-1185">Reference proteome</keyword>
<keyword evidence="7" id="KW-0676">Redox-active center</keyword>
<dbReference type="GO" id="GO:0045454">
    <property type="term" value="P:cell redox homeostasis"/>
    <property type="evidence" value="ECO:0007669"/>
    <property type="project" value="TreeGrafter"/>
</dbReference>
<comment type="catalytic activity">
    <reaction evidence="9">
        <text>a hydroperoxide + NADH + H(+) = an alcohol + NAD(+) + H2O</text>
        <dbReference type="Rhea" id="RHEA:62628"/>
        <dbReference type="ChEBI" id="CHEBI:15377"/>
        <dbReference type="ChEBI" id="CHEBI:15378"/>
        <dbReference type="ChEBI" id="CHEBI:30879"/>
        <dbReference type="ChEBI" id="CHEBI:35924"/>
        <dbReference type="ChEBI" id="CHEBI:57540"/>
        <dbReference type="ChEBI" id="CHEBI:57945"/>
        <dbReference type="EC" id="1.11.1.26"/>
    </reaction>
</comment>
<dbReference type="EMBL" id="VWSH01000003">
    <property type="protein sequence ID" value="KAA5533323.1"/>
    <property type="molecule type" value="Genomic_DNA"/>
</dbReference>
<accession>A0A5M6CEB8</accession>
<dbReference type="GO" id="GO:0006979">
    <property type="term" value="P:response to oxidative stress"/>
    <property type="evidence" value="ECO:0007669"/>
    <property type="project" value="TreeGrafter"/>
</dbReference>
<dbReference type="PIRSF" id="PIRSF000239">
    <property type="entry name" value="AHPC"/>
    <property type="match status" value="1"/>
</dbReference>
<dbReference type="GO" id="GO:0033554">
    <property type="term" value="P:cellular response to stress"/>
    <property type="evidence" value="ECO:0007669"/>
    <property type="project" value="TreeGrafter"/>
</dbReference>
<feature type="domain" description="Thioredoxin" evidence="11">
    <location>
        <begin position="6"/>
        <end position="172"/>
    </location>
</feature>
<dbReference type="GO" id="GO:0042744">
    <property type="term" value="P:hydrogen peroxide catabolic process"/>
    <property type="evidence" value="ECO:0007669"/>
    <property type="project" value="TreeGrafter"/>
</dbReference>
<dbReference type="SUPFAM" id="SSF52833">
    <property type="entry name" value="Thioredoxin-like"/>
    <property type="match status" value="1"/>
</dbReference>
<dbReference type="AlphaFoldDB" id="A0A5M6CEB8"/>
<dbReference type="Pfam" id="PF00578">
    <property type="entry name" value="AhpC-TSA"/>
    <property type="match status" value="1"/>
</dbReference>
<dbReference type="PROSITE" id="PS51352">
    <property type="entry name" value="THIOREDOXIN_2"/>
    <property type="match status" value="1"/>
</dbReference>
<keyword evidence="6" id="KW-0560">Oxidoreductase</keyword>
<evidence type="ECO:0000259" key="11">
    <source>
        <dbReference type="PROSITE" id="PS51352"/>
    </source>
</evidence>
<comment type="subunit">
    <text evidence="1">Homodimer; disulfide-linked, upon oxidation. 5 homodimers assemble to form a ring-like decamer.</text>
</comment>
<evidence type="ECO:0000256" key="9">
    <source>
        <dbReference type="ARBA" id="ARBA00047572"/>
    </source>
</evidence>
<organism evidence="12 13">
    <name type="scientific">Taibaiella lutea</name>
    <dbReference type="NCBI Taxonomy" id="2608001"/>
    <lineage>
        <taxon>Bacteria</taxon>
        <taxon>Pseudomonadati</taxon>
        <taxon>Bacteroidota</taxon>
        <taxon>Chitinophagia</taxon>
        <taxon>Chitinophagales</taxon>
        <taxon>Chitinophagaceae</taxon>
        <taxon>Taibaiella</taxon>
    </lineage>
</organism>
<evidence type="ECO:0000256" key="2">
    <source>
        <dbReference type="ARBA" id="ARBA00013021"/>
    </source>
</evidence>
<evidence type="ECO:0000256" key="4">
    <source>
        <dbReference type="ARBA" id="ARBA00022559"/>
    </source>
</evidence>
<name>A0A5M6CEB8_9BACT</name>
<dbReference type="InterPro" id="IPR013766">
    <property type="entry name" value="Thioredoxin_domain"/>
</dbReference>
<evidence type="ECO:0000313" key="12">
    <source>
        <dbReference type="EMBL" id="KAA5533323.1"/>
    </source>
</evidence>
<keyword evidence="5" id="KW-0049">Antioxidant</keyword>
<dbReference type="InterPro" id="IPR024706">
    <property type="entry name" value="Peroxiredoxin_AhpC-typ"/>
</dbReference>
<gene>
    <name evidence="12" type="ORF">F0919_12305</name>
</gene>
<dbReference type="GO" id="GO:0008379">
    <property type="term" value="F:thioredoxin peroxidase activity"/>
    <property type="evidence" value="ECO:0007669"/>
    <property type="project" value="TreeGrafter"/>
</dbReference>
<dbReference type="Gene3D" id="3.40.30.10">
    <property type="entry name" value="Glutaredoxin"/>
    <property type="match status" value="1"/>
</dbReference>
<evidence type="ECO:0000256" key="6">
    <source>
        <dbReference type="ARBA" id="ARBA00023002"/>
    </source>
</evidence>
<proteinExistence type="predicted"/>
<dbReference type="PANTHER" id="PTHR10681:SF121">
    <property type="entry name" value="ALKYL HYDROPEROXIDE REDUCTASE C"/>
    <property type="match status" value="1"/>
</dbReference>
<dbReference type="CDD" id="cd03015">
    <property type="entry name" value="PRX_Typ2cys"/>
    <property type="match status" value="1"/>
</dbReference>
<evidence type="ECO:0000256" key="7">
    <source>
        <dbReference type="ARBA" id="ARBA00023284"/>
    </source>
</evidence>
<dbReference type="RefSeq" id="WP_150033070.1">
    <property type="nucleotide sequence ID" value="NZ_VWSH01000003.1"/>
</dbReference>
<dbReference type="GO" id="GO:0005829">
    <property type="term" value="C:cytosol"/>
    <property type="evidence" value="ECO:0007669"/>
    <property type="project" value="TreeGrafter"/>
</dbReference>
<evidence type="ECO:0000256" key="1">
    <source>
        <dbReference type="ARBA" id="ARBA00011654"/>
    </source>
</evidence>
<reference evidence="12 13" key="1">
    <citation type="submission" date="2019-09" db="EMBL/GenBank/DDBJ databases">
        <title>Genome sequence and assembly of Taibaiella sp.</title>
        <authorList>
            <person name="Chhetri G."/>
        </authorList>
    </citation>
    <scope>NUCLEOTIDE SEQUENCE [LARGE SCALE GENOMIC DNA]</scope>
    <source>
        <strain evidence="12 13">KVB11</strain>
    </source>
</reference>
<evidence type="ECO:0000313" key="13">
    <source>
        <dbReference type="Proteomes" id="UP000323632"/>
    </source>
</evidence>
<dbReference type="PANTHER" id="PTHR10681">
    <property type="entry name" value="THIOREDOXIN PEROXIDASE"/>
    <property type="match status" value="1"/>
</dbReference>
<dbReference type="GO" id="GO:0102039">
    <property type="term" value="F:NADH-dependent peroxiredoxin activity"/>
    <property type="evidence" value="ECO:0007669"/>
    <property type="project" value="UniProtKB-EC"/>
</dbReference>
<evidence type="ECO:0000256" key="10">
    <source>
        <dbReference type="PIRSR" id="PIRSR000239-1"/>
    </source>
</evidence>
<protein>
    <recommendedName>
        <fullName evidence="3">Alkyl hydroperoxide reductase C</fullName>
        <ecNumber evidence="2">1.11.1.26</ecNumber>
    </recommendedName>
    <alternativeName>
        <fullName evidence="8">Peroxiredoxin</fullName>
    </alternativeName>
</protein>
<dbReference type="EC" id="1.11.1.26" evidence="2"/>
<sequence length="194" mass="21728">MSNKTASVGSKFPEFKKKAVVANALNATAPGQEFAEITNEIHTKAGQWMVMFWWPKDFTFVCPTEIAAFNNAFGEFDDRDTVLIGASTDSEFVHLAWRKDHDDLRGLKFPMLADTSKSLAEELGILQAEEKIAYRATFIVDPQGIIRWVNVNDLSVGRNVDEVLRVLDALQTDELCPCNWKKGETTLTAQLQEA</sequence>
<keyword evidence="4" id="KW-0575">Peroxidase</keyword>
<dbReference type="Proteomes" id="UP000323632">
    <property type="component" value="Unassembled WGS sequence"/>
</dbReference>
<evidence type="ECO:0000256" key="3">
    <source>
        <dbReference type="ARBA" id="ARBA00017462"/>
    </source>
</evidence>
<evidence type="ECO:0000256" key="8">
    <source>
        <dbReference type="ARBA" id="ARBA00032077"/>
    </source>
</evidence>
<evidence type="ECO:0000256" key="5">
    <source>
        <dbReference type="ARBA" id="ARBA00022862"/>
    </source>
</evidence>